<dbReference type="RefSeq" id="WP_117731454.1">
    <property type="nucleotide sequence ID" value="NZ_CP027116.1"/>
</dbReference>
<organism evidence="5 6">
    <name type="scientific">Bacillus pumilus</name>
    <name type="common">Bacillus mesentericus</name>
    <dbReference type="NCBI Taxonomy" id="1408"/>
    <lineage>
        <taxon>Bacteria</taxon>
        <taxon>Bacillati</taxon>
        <taxon>Bacillota</taxon>
        <taxon>Bacilli</taxon>
        <taxon>Bacillales</taxon>
        <taxon>Bacillaceae</taxon>
        <taxon>Bacillus</taxon>
    </lineage>
</organism>
<dbReference type="PANTHER" id="PTHR38465:SF1">
    <property type="entry name" value="HTH-TYPE TRANSCRIPTIONAL REGULATOR MJ1563-RELATED"/>
    <property type="match status" value="1"/>
</dbReference>
<dbReference type="Gene3D" id="1.10.10.10">
    <property type="entry name" value="Winged helix-like DNA-binding domain superfamily/Winged helix DNA-binding domain"/>
    <property type="match status" value="1"/>
</dbReference>
<dbReference type="NCBIfam" id="NF047500">
    <property type="entry name" value="choline_R_CudC"/>
    <property type="match status" value="1"/>
</dbReference>
<dbReference type="GO" id="GO:0003677">
    <property type="term" value="F:DNA binding"/>
    <property type="evidence" value="ECO:0007669"/>
    <property type="project" value="UniProtKB-UniRule"/>
</dbReference>
<dbReference type="Proteomes" id="UP000264960">
    <property type="component" value="Chromosome"/>
</dbReference>
<name>A0AAD0MM03_BACPU</name>
<evidence type="ECO:0000256" key="4">
    <source>
        <dbReference type="PIRNR" id="PIRNR006707"/>
    </source>
</evidence>
<dbReference type="InterPro" id="IPR026282">
    <property type="entry name" value="MJ1563"/>
</dbReference>
<evidence type="ECO:0000313" key="5">
    <source>
        <dbReference type="EMBL" id="AVM25154.1"/>
    </source>
</evidence>
<dbReference type="PIRSF" id="PIRSF006707">
    <property type="entry name" value="MJ1563"/>
    <property type="match status" value="1"/>
</dbReference>
<dbReference type="InterPro" id="IPR036388">
    <property type="entry name" value="WH-like_DNA-bd_sf"/>
</dbReference>
<reference evidence="5 6" key="1">
    <citation type="submission" date="2018-02" db="EMBL/GenBank/DDBJ databases">
        <title>The complete genome of two Bacillus pumilus strains from Cuatro Cienegas, Coahuila, Mexico.</title>
        <authorList>
            <person name="Zarza E."/>
            <person name="Alcaraz L.D."/>
            <person name="Aguilar-Salinas B."/>
            <person name="Islas A."/>
            <person name="Olmedo-Alvarez G."/>
        </authorList>
    </citation>
    <scope>NUCLEOTIDE SEQUENCE [LARGE SCALE GENOMIC DNA]</scope>
    <source>
        <strain evidence="5 6">145</strain>
    </source>
</reference>
<dbReference type="InterPro" id="IPR052362">
    <property type="entry name" value="HTH-GbsR_regulator"/>
</dbReference>
<accession>A0AAD0MM03</accession>
<gene>
    <name evidence="5" type="ORF">C5695_15445</name>
</gene>
<sequence length="185" mass="21873">MKKQEQPQAEERILAAKDLVIDSIAETMDLYGITRSAGILYGTMYLNEEMTLDEMREELQMSKPSMSTGVKKLQDMNIVKKTFHRGRRKHSYVAEKDFFKFFMNFFPQKWEREVEVNLAAIEEAQKELHDVSRDDQLEEHIREEAQQLLEQLESSKAYYDWLRRLAASVHSGEIFDYIPIDQKDK</sequence>
<keyword evidence="1 4" id="KW-0805">Transcription regulation</keyword>
<dbReference type="PANTHER" id="PTHR38465">
    <property type="entry name" value="HTH-TYPE TRANSCRIPTIONAL REGULATOR MJ1563-RELATED"/>
    <property type="match status" value="1"/>
</dbReference>
<evidence type="ECO:0000256" key="2">
    <source>
        <dbReference type="ARBA" id="ARBA00023125"/>
    </source>
</evidence>
<keyword evidence="2 4" id="KW-0238">DNA-binding</keyword>
<evidence type="ECO:0000256" key="3">
    <source>
        <dbReference type="ARBA" id="ARBA00023163"/>
    </source>
</evidence>
<keyword evidence="3 4" id="KW-0804">Transcription</keyword>
<protein>
    <recommendedName>
        <fullName evidence="4">HTH-type transcriptional regulator</fullName>
    </recommendedName>
</protein>
<dbReference type="EMBL" id="CP027116">
    <property type="protein sequence ID" value="AVM25154.1"/>
    <property type="molecule type" value="Genomic_DNA"/>
</dbReference>
<evidence type="ECO:0000313" key="6">
    <source>
        <dbReference type="Proteomes" id="UP000264960"/>
    </source>
</evidence>
<comment type="similarity">
    <text evidence="4">Belongs to the GbsR family.</text>
</comment>
<dbReference type="AlphaFoldDB" id="A0AAD0MM03"/>
<dbReference type="InterPro" id="IPR036390">
    <property type="entry name" value="WH_DNA-bd_sf"/>
</dbReference>
<evidence type="ECO:0000256" key="1">
    <source>
        <dbReference type="ARBA" id="ARBA00023015"/>
    </source>
</evidence>
<dbReference type="SUPFAM" id="SSF46785">
    <property type="entry name" value="Winged helix' DNA-binding domain"/>
    <property type="match status" value="1"/>
</dbReference>
<proteinExistence type="inferred from homology"/>